<feature type="compositionally biased region" description="Low complexity" evidence="4">
    <location>
        <begin position="911"/>
        <end position="922"/>
    </location>
</feature>
<accession>A0AAW1S5I3</accession>
<feature type="region of interest" description="Disordered" evidence="4">
    <location>
        <begin position="1471"/>
        <end position="1636"/>
    </location>
</feature>
<feature type="compositionally biased region" description="Polar residues" evidence="4">
    <location>
        <begin position="1792"/>
        <end position="1803"/>
    </location>
</feature>
<keyword evidence="3" id="KW-0175">Coiled coil</keyword>
<comment type="caution">
    <text evidence="6">The sequence shown here is derived from an EMBL/GenBank/DDBJ whole genome shotgun (WGS) entry which is preliminary data.</text>
</comment>
<evidence type="ECO:0000256" key="1">
    <source>
        <dbReference type="ARBA" id="ARBA00022786"/>
    </source>
</evidence>
<organism evidence="6 7">
    <name type="scientific">Apatococcus lobatus</name>
    <dbReference type="NCBI Taxonomy" id="904363"/>
    <lineage>
        <taxon>Eukaryota</taxon>
        <taxon>Viridiplantae</taxon>
        <taxon>Chlorophyta</taxon>
        <taxon>core chlorophytes</taxon>
        <taxon>Trebouxiophyceae</taxon>
        <taxon>Chlorellales</taxon>
        <taxon>Chlorellaceae</taxon>
        <taxon>Apatococcus</taxon>
    </lineage>
</organism>
<sequence length="2302" mass="254368">MGGVKKGKSSSKSKSSKSSKDSKPKDLKQAQPTQDEPTNQVPPQERVALVRPYWETLSHEQRVDLLTLDVEFLHQRAVEVTTKTQKQLAAEEAEAERSAAEARSKGGLEDLLVFRESDVHAAIAEPQNLAEVLEEGVGRLREKSTWKVWQWPAGGQEFFDAESFRQCVEEHIDEELRAVLPKEEGRPVEKPAEAALRQRMCELLQKVHANTRQLQDDMMYPRRPTRGQRATSDQIHAAVRDTNVELITTMLEALEQEHEYLYHAVLYPITSFVCEMLPEKVRESTPRELFFEDLDRLAPEDVARICEWLTEKVDSFSAKIKPEAKEVEEEEEEEGIGDVDLFTLTSDKDKLTVNSKWQQHLQERLLGEDGHPRKVQEHEDPHSMGLVLEWVYGTIVSTAEKARDGAKRSLGFRPPSAQQAYDQLSAALQDQLNWETRAKQAKELLNEMLESRREARQLAEHHDTRPVPMPVSTSLNPAAAEAMELPDSVILEMLRREVLLTKAKLHALTHEHILGERKLRTLKSQLRQGEPEFDRLKRELEDVKNQPRGLEGTFRTAAEMERQRAQLADAAIEEQLEVQTAFREHGARLQNIYDRRQRTEIEMARREQEIKQLQGWRQTVQQLVDRFKESFVPIDENADLTWPSFESADFDAMNRDDRQRAEAHKLAMAAQDASQNPAQLVKLRQHFQKDVRRQLYNDEDDRTFFGWIQSELRSVEKRLEEGRATLQHLEMHLINVACDDPGATIGAQLALPMLQDRLDSKAREFADRRATEAELLIFQMEAEKEQRAKLDREKRLKAKQKVKDRVRTEKERLASEKEAREKAQLEALAESDRKRREQDELDRQKRLEEAQKAREEAEKLMMARREELMKDKDGHWSRRMAQESAASLGLQPGQAAAAVAEVYNQLVAEEANAARSSADEAAPPGGKSSSQATVSESDSEHLPRDTQANGYVKVYRRSGEQDGDRRRPGPIHKPEERTADGFNRYNRSRDNFGRPYPKSNFDRSGRRDGSLDGVRKHKDRDGEQEQARVLTLVRPKLNSGGSARPAPLRVVSGPDSSSSRSASPALVKSAEPHTPATPARQSSLQTPAFARSEHLANGNLPARPAPVPEATAADPGTTVPVVAQAPPESSTLAEPALPNGVVSPDEVDHVGLFERQVQVEEYTQPAAGVAAEVPHASLQLEEPAAQADTGPQPVPLPFFARPQPAAFHTGQQQHVEQHDAAPAVHGLLHGSHHQSQTEQHYSGGQQILHQPHEQVQHLDLPQQLSQQSLPVLPHQHLHHQQQHSAPSHPSRTSPVHHQHPAPQQPVPQPHEVQHAAHALQQQQHQQQQQHSIPQQLLQHTPQRQQHQSQGSSIPGMHQVAQQQGQYPGGYAPPVFYQRQNMPEGSSPLVQPRYSPHMNGGHHVVNPSLPQGGPQQAHSMMMPQAAFPGSPSAQYMQAFMVPGPNGMPQMVQMRPPSVGTSTPPHMAHAQMVPHQASSPPAYPSYTSLPSHSHPMHGMPAQPLHPHTHPAGLRRPETIHHHHQAHQPQQPPHMLPYHQQQPSQQQQQQMPLQQSLQQSPQHLLQQQPQHQQQQHHHQQARQMLQQPQQHVPQHQPQQQQQQPLLQQQLHSQFPRGIGNGSMGTPQPHIPAVPTQSPMLSKAPSAALSVSSSGVLSSATSLKLAGSTQLRASAPSFVPGGLRLGTSSSSGVAAAAASAQAAPLQPSTPTPSQTHPRLVQPPVADVAEAAKSAFSQSRPKPEEFAPQANSRIEQPAGPSAGIPSAAPSTTQPAIESQLDAAAASTPAGPGTPAAQSNDQSVASNLSPPGGVYVSTSQPAQDELGTDPAGPSQAGLLERQNSGTSASTSAPDAAVLGDKRKSPRRDGPPREGSQDDLKRLKLVRGLSNASGEYNCFLNAIIQTLWHLRTFRRGLLGLDLDALQAQGAIPEDLRVLMALSQIFHAFVQEGEAAQRPLDGDESEGARQTSISPAELREALSAMDKGKAAKQFELSDMHDASEVLDEIFNCLHRAELGSGASSALDPQLPQRTRIRVAPATSGSSETPGPAVSRPERTLIQDVFGLEVQVAAGDETEGSSPSAGSRPGADGSTDQWRQSMSRSRLQASKQQQAALQAQQAAQVGARKLKDSGLMEVLQFTKYFHLVPSQGLRFSSQQLREKGGFEERLRLATDADPASARSSSVHVPVNTQQPLTRLLVAPQVFNLAIVWESAHASAEAISGTMATIGTGLKLSGVFRGAPTSPTYQLQCVVCYFGHHYLSFALSEELNQWLLFDDTQIALVGDWNKVASAIVARCLQPSVLCYEKASS</sequence>
<feature type="compositionally biased region" description="Basic and acidic residues" evidence="4">
    <location>
        <begin position="957"/>
        <end position="979"/>
    </location>
</feature>
<feature type="compositionally biased region" description="Low complexity" evidence="4">
    <location>
        <begin position="2071"/>
        <end position="2085"/>
    </location>
</feature>
<reference evidence="6 7" key="1">
    <citation type="journal article" date="2024" name="Nat. Commun.">
        <title>Phylogenomics reveals the evolutionary origins of lichenization in chlorophyte algae.</title>
        <authorList>
            <person name="Puginier C."/>
            <person name="Libourel C."/>
            <person name="Otte J."/>
            <person name="Skaloud P."/>
            <person name="Haon M."/>
            <person name="Grisel S."/>
            <person name="Petersen M."/>
            <person name="Berrin J.G."/>
            <person name="Delaux P.M."/>
            <person name="Dal Grande F."/>
            <person name="Keller J."/>
        </authorList>
    </citation>
    <scope>NUCLEOTIDE SEQUENCE [LARGE SCALE GENOMIC DNA]</scope>
    <source>
        <strain evidence="6 7">SAG 2145</strain>
    </source>
</reference>
<feature type="compositionally biased region" description="Low complexity" evidence="4">
    <location>
        <begin position="1752"/>
        <end position="1765"/>
    </location>
</feature>
<feature type="compositionally biased region" description="Basic and acidic residues" evidence="4">
    <location>
        <begin position="801"/>
        <end position="851"/>
    </location>
</feature>
<protein>
    <recommendedName>
        <fullName evidence="5">USP domain-containing protein</fullName>
    </recommendedName>
</protein>
<evidence type="ECO:0000313" key="7">
    <source>
        <dbReference type="Proteomes" id="UP001438707"/>
    </source>
</evidence>
<dbReference type="GO" id="GO:0004843">
    <property type="term" value="F:cysteine-type deubiquitinase activity"/>
    <property type="evidence" value="ECO:0007669"/>
    <property type="project" value="InterPro"/>
</dbReference>
<dbReference type="GO" id="GO:0016579">
    <property type="term" value="P:protein deubiquitination"/>
    <property type="evidence" value="ECO:0007669"/>
    <property type="project" value="InterPro"/>
</dbReference>
<dbReference type="Gene3D" id="3.90.70.10">
    <property type="entry name" value="Cysteine proteinases"/>
    <property type="match status" value="2"/>
</dbReference>
<feature type="region of interest" description="Disordered" evidence="4">
    <location>
        <begin position="1097"/>
        <end position="1138"/>
    </location>
</feature>
<feature type="compositionally biased region" description="Polar residues" evidence="4">
    <location>
        <begin position="1835"/>
        <end position="1846"/>
    </location>
</feature>
<evidence type="ECO:0000313" key="6">
    <source>
        <dbReference type="EMBL" id="KAK9841197.1"/>
    </source>
</evidence>
<feature type="compositionally biased region" description="Polar residues" evidence="4">
    <location>
        <begin position="30"/>
        <end position="42"/>
    </location>
</feature>
<feature type="compositionally biased region" description="Low complexity" evidence="4">
    <location>
        <begin position="1533"/>
        <end position="1570"/>
    </location>
</feature>
<keyword evidence="1" id="KW-0833">Ubl conjugation pathway</keyword>
<feature type="compositionally biased region" description="Low complexity" evidence="4">
    <location>
        <begin position="1578"/>
        <end position="1610"/>
    </location>
</feature>
<dbReference type="InterPro" id="IPR038765">
    <property type="entry name" value="Papain-like_cys_pep_sf"/>
</dbReference>
<keyword evidence="2" id="KW-0378">Hydrolase</keyword>
<feature type="compositionally biased region" description="Low complexity" evidence="4">
    <location>
        <begin position="1315"/>
        <end position="1349"/>
    </location>
</feature>
<evidence type="ECO:0000256" key="2">
    <source>
        <dbReference type="ARBA" id="ARBA00022801"/>
    </source>
</evidence>
<evidence type="ECO:0000259" key="5">
    <source>
        <dbReference type="PROSITE" id="PS50235"/>
    </source>
</evidence>
<feature type="compositionally biased region" description="Low complexity" evidence="4">
    <location>
        <begin position="1472"/>
        <end position="1489"/>
    </location>
</feature>
<dbReference type="InterPro" id="IPR028889">
    <property type="entry name" value="USP"/>
</dbReference>
<feature type="compositionally biased region" description="Low complexity" evidence="4">
    <location>
        <begin position="1358"/>
        <end position="1374"/>
    </location>
</feature>
<evidence type="ECO:0000256" key="3">
    <source>
        <dbReference type="SAM" id="Coils"/>
    </source>
</evidence>
<dbReference type="CDD" id="cd02257">
    <property type="entry name" value="Peptidase_C19"/>
    <property type="match status" value="1"/>
</dbReference>
<feature type="compositionally biased region" description="Basic and acidic residues" evidence="4">
    <location>
        <begin position="18"/>
        <end position="28"/>
    </location>
</feature>
<feature type="compositionally biased region" description="Basic and acidic residues" evidence="4">
    <location>
        <begin position="1000"/>
        <end position="1026"/>
    </location>
</feature>
<dbReference type="Proteomes" id="UP001438707">
    <property type="component" value="Unassembled WGS sequence"/>
</dbReference>
<dbReference type="InterPro" id="IPR001394">
    <property type="entry name" value="Peptidase_C19_UCH"/>
</dbReference>
<gene>
    <name evidence="6" type="ORF">WJX74_001758</name>
</gene>
<feature type="region of interest" description="Disordered" evidence="4">
    <location>
        <begin position="1"/>
        <end position="46"/>
    </location>
</feature>
<proteinExistence type="predicted"/>
<feature type="coiled-coil region" evidence="3">
    <location>
        <begin position="557"/>
        <end position="609"/>
    </location>
</feature>
<dbReference type="PANTHER" id="PTHR22975:SF9">
    <property type="entry name" value="ECHINUS SPLICE FORM 3"/>
    <property type="match status" value="1"/>
</dbReference>
<dbReference type="SUPFAM" id="SSF54001">
    <property type="entry name" value="Cysteine proteinases"/>
    <property type="match status" value="2"/>
</dbReference>
<feature type="region of interest" description="Disordered" evidence="4">
    <location>
        <begin position="795"/>
        <end position="851"/>
    </location>
</feature>
<feature type="region of interest" description="Disordered" evidence="4">
    <location>
        <begin position="1727"/>
        <end position="1874"/>
    </location>
</feature>
<feature type="compositionally biased region" description="Basic residues" evidence="4">
    <location>
        <begin position="1"/>
        <end position="17"/>
    </location>
</feature>
<feature type="compositionally biased region" description="Low complexity" evidence="4">
    <location>
        <begin position="1696"/>
        <end position="1711"/>
    </location>
</feature>
<name>A0AAW1S5I3_9CHLO</name>
<feature type="domain" description="USP" evidence="5">
    <location>
        <begin position="1880"/>
        <end position="2300"/>
    </location>
</feature>
<feature type="region of interest" description="Disordered" evidence="4">
    <location>
        <begin position="2029"/>
        <end position="2049"/>
    </location>
</feature>
<feature type="region of interest" description="Disordered" evidence="4">
    <location>
        <begin position="911"/>
        <end position="1085"/>
    </location>
</feature>
<feature type="region of interest" description="Disordered" evidence="4">
    <location>
        <begin position="1948"/>
        <end position="1967"/>
    </location>
</feature>
<dbReference type="PROSITE" id="PS50235">
    <property type="entry name" value="USP_3"/>
    <property type="match status" value="1"/>
</dbReference>
<evidence type="ECO:0000256" key="4">
    <source>
        <dbReference type="SAM" id="MobiDB-lite"/>
    </source>
</evidence>
<feature type="compositionally biased region" description="Polar residues" evidence="4">
    <location>
        <begin position="2086"/>
        <end position="2098"/>
    </location>
</feature>
<feature type="compositionally biased region" description="Low complexity" evidence="4">
    <location>
        <begin position="1777"/>
        <end position="1791"/>
    </location>
</feature>
<dbReference type="PANTHER" id="PTHR22975">
    <property type="entry name" value="UBIQUITIN SPECIFIC PROTEINASE"/>
    <property type="match status" value="1"/>
</dbReference>
<keyword evidence="7" id="KW-1185">Reference proteome</keyword>
<dbReference type="InterPro" id="IPR052398">
    <property type="entry name" value="Ubiquitin_hydrolase_53/54"/>
</dbReference>
<feature type="compositionally biased region" description="Low complexity" evidence="4">
    <location>
        <begin position="1049"/>
        <end position="1065"/>
    </location>
</feature>
<feature type="compositionally biased region" description="Polar residues" evidence="4">
    <location>
        <begin position="927"/>
        <end position="936"/>
    </location>
</feature>
<feature type="region of interest" description="Disordered" evidence="4">
    <location>
        <begin position="2066"/>
        <end position="2106"/>
    </location>
</feature>
<dbReference type="EMBL" id="JALJOS010000003">
    <property type="protein sequence ID" value="KAK9841197.1"/>
    <property type="molecule type" value="Genomic_DNA"/>
</dbReference>
<feature type="region of interest" description="Disordered" evidence="4">
    <location>
        <begin position="1696"/>
        <end position="1715"/>
    </location>
</feature>
<feature type="region of interest" description="Disordered" evidence="4">
    <location>
        <begin position="1274"/>
        <end position="1385"/>
    </location>
</feature>
<dbReference type="Pfam" id="PF00443">
    <property type="entry name" value="UCH"/>
    <property type="match status" value="1"/>
</dbReference>
<feature type="compositionally biased region" description="Basic and acidic residues" evidence="4">
    <location>
        <begin position="1853"/>
        <end position="1874"/>
    </location>
</feature>